<gene>
    <name evidence="1" type="ORF">LSAT_V11C500253090</name>
</gene>
<dbReference type="Proteomes" id="UP000235145">
    <property type="component" value="Unassembled WGS sequence"/>
</dbReference>
<evidence type="ECO:0000313" key="2">
    <source>
        <dbReference type="Proteomes" id="UP000235145"/>
    </source>
</evidence>
<name>A0A9R1VDR8_LACSA</name>
<evidence type="ECO:0000313" key="1">
    <source>
        <dbReference type="EMBL" id="KAJ0203414.1"/>
    </source>
</evidence>
<dbReference type="EMBL" id="NBSK02000005">
    <property type="protein sequence ID" value="KAJ0203414.1"/>
    <property type="molecule type" value="Genomic_DNA"/>
</dbReference>
<protein>
    <submittedName>
        <fullName evidence="1">Uncharacterized protein</fullName>
    </submittedName>
</protein>
<proteinExistence type="predicted"/>
<accession>A0A9R1VDR8</accession>
<reference evidence="1 2" key="1">
    <citation type="journal article" date="2017" name="Nat. Commun.">
        <title>Genome assembly with in vitro proximity ligation data and whole-genome triplication in lettuce.</title>
        <authorList>
            <person name="Reyes-Chin-Wo S."/>
            <person name="Wang Z."/>
            <person name="Yang X."/>
            <person name="Kozik A."/>
            <person name="Arikit S."/>
            <person name="Song C."/>
            <person name="Xia L."/>
            <person name="Froenicke L."/>
            <person name="Lavelle D.O."/>
            <person name="Truco M.J."/>
            <person name="Xia R."/>
            <person name="Zhu S."/>
            <person name="Xu C."/>
            <person name="Xu H."/>
            <person name="Xu X."/>
            <person name="Cox K."/>
            <person name="Korf I."/>
            <person name="Meyers B.C."/>
            <person name="Michelmore R.W."/>
        </authorList>
    </citation>
    <scope>NUCLEOTIDE SEQUENCE [LARGE SCALE GENOMIC DNA]</scope>
    <source>
        <strain evidence="2">cv. Salinas</strain>
        <tissue evidence="1">Seedlings</tissue>
    </source>
</reference>
<sequence length="111" mass="12834">MWFDEENPKNNARGGNCHKEILTIHHKQGRTEHAGNISSIREAMRGLTFSTTDPRSLGWRVDDPLVIQGSIRYVTIHLLYVDIGCSMDIIYEHYIWLLPDKWKEGLKPTPC</sequence>
<keyword evidence="2" id="KW-1185">Reference proteome</keyword>
<organism evidence="1 2">
    <name type="scientific">Lactuca sativa</name>
    <name type="common">Garden lettuce</name>
    <dbReference type="NCBI Taxonomy" id="4236"/>
    <lineage>
        <taxon>Eukaryota</taxon>
        <taxon>Viridiplantae</taxon>
        <taxon>Streptophyta</taxon>
        <taxon>Embryophyta</taxon>
        <taxon>Tracheophyta</taxon>
        <taxon>Spermatophyta</taxon>
        <taxon>Magnoliopsida</taxon>
        <taxon>eudicotyledons</taxon>
        <taxon>Gunneridae</taxon>
        <taxon>Pentapetalae</taxon>
        <taxon>asterids</taxon>
        <taxon>campanulids</taxon>
        <taxon>Asterales</taxon>
        <taxon>Asteraceae</taxon>
        <taxon>Cichorioideae</taxon>
        <taxon>Cichorieae</taxon>
        <taxon>Lactucinae</taxon>
        <taxon>Lactuca</taxon>
    </lineage>
</organism>
<dbReference type="AlphaFoldDB" id="A0A9R1VDR8"/>
<comment type="caution">
    <text evidence="1">The sequence shown here is derived from an EMBL/GenBank/DDBJ whole genome shotgun (WGS) entry which is preliminary data.</text>
</comment>